<dbReference type="GO" id="GO:0006121">
    <property type="term" value="P:mitochondrial electron transport, succinate to ubiquinone"/>
    <property type="evidence" value="ECO:0007669"/>
    <property type="project" value="InterPro"/>
</dbReference>
<dbReference type="AlphaFoldDB" id="A0A6J0PI04"/>
<protein>
    <submittedName>
        <fullName evidence="2">Succinate dehydrogenase subunit 4, mitochondrial</fullName>
    </submittedName>
</protein>
<dbReference type="InterPro" id="IPR044963">
    <property type="entry name" value="SDH4"/>
</dbReference>
<organism evidence="1 2">
    <name type="scientific">Elaeis guineensis var. tenera</name>
    <name type="common">Oil palm</name>
    <dbReference type="NCBI Taxonomy" id="51953"/>
    <lineage>
        <taxon>Eukaryota</taxon>
        <taxon>Viridiplantae</taxon>
        <taxon>Streptophyta</taxon>
        <taxon>Embryophyta</taxon>
        <taxon>Tracheophyta</taxon>
        <taxon>Spermatophyta</taxon>
        <taxon>Magnoliopsida</taxon>
        <taxon>Liliopsida</taxon>
        <taxon>Arecaceae</taxon>
        <taxon>Arecoideae</taxon>
        <taxon>Cocoseae</taxon>
        <taxon>Elaeidinae</taxon>
        <taxon>Elaeis</taxon>
    </lineage>
</organism>
<keyword evidence="1" id="KW-1185">Reference proteome</keyword>
<dbReference type="OrthoDB" id="822750at2759"/>
<dbReference type="PANTHER" id="PTHR36358:SF1">
    <property type="entry name" value="SUCCINATE DEHYDROGENASE SUBUNIT 4, MITOCHONDRIAL"/>
    <property type="match status" value="1"/>
</dbReference>
<dbReference type="GO" id="GO:0006099">
    <property type="term" value="P:tricarboxylic acid cycle"/>
    <property type="evidence" value="ECO:0007669"/>
    <property type="project" value="InterPro"/>
</dbReference>
<dbReference type="Proteomes" id="UP000504607">
    <property type="component" value="Chromosome 5"/>
</dbReference>
<proteinExistence type="predicted"/>
<dbReference type="GO" id="GO:0045273">
    <property type="term" value="C:respiratory chain complex II (succinate dehydrogenase)"/>
    <property type="evidence" value="ECO:0007669"/>
    <property type="project" value="InterPro"/>
</dbReference>
<dbReference type="PANTHER" id="PTHR36358">
    <property type="entry name" value="SUCCINATE DEHYDROGENASE SUBUNIT 4, MITOCHONDRIAL"/>
    <property type="match status" value="1"/>
</dbReference>
<accession>A0A6J0PI04</accession>
<sequence>MAARLLSRSKTLSVARLFHPSSSLIDTGTPSSFSQCLRVPPPFIRPLCDSRSTVPVLDSAGAIPRNALVDCRKILVYEQISQSHPIKLVHAGTQGLPRWISGMAHGGTVTHLSNNITSQLCNSTEKNTTCNGKEGDCSKVIAFSPLEGSHLKERKSGLGNESSKIKRMELSQKITYALIPALLLMSKSTVTTSLLIFSIYWQIYGFFKEIFLDYVHQEVTRKWISIYFKLLLLILAKETILDFDMV</sequence>
<dbReference type="InParanoid" id="A0A6J0PI04"/>
<reference evidence="2" key="1">
    <citation type="submission" date="2025-08" db="UniProtKB">
        <authorList>
            <consortium name="RefSeq"/>
        </authorList>
    </citation>
    <scope>IDENTIFICATION</scope>
</reference>
<dbReference type="RefSeq" id="XP_019705874.1">
    <property type="nucleotide sequence ID" value="XM_019850315.2"/>
</dbReference>
<evidence type="ECO:0000313" key="1">
    <source>
        <dbReference type="Proteomes" id="UP000504607"/>
    </source>
</evidence>
<dbReference type="GeneID" id="105045533"/>
<dbReference type="FunCoup" id="A0A6J0PI04">
    <property type="interactions" value="486"/>
</dbReference>
<name>A0A6J0PI04_ELAGV</name>
<evidence type="ECO:0000313" key="2">
    <source>
        <dbReference type="RefSeq" id="XP_019705874.1"/>
    </source>
</evidence>
<dbReference type="RefSeq" id="XP_073114210.1">
    <property type="nucleotide sequence ID" value="XM_073258109.1"/>
</dbReference>
<gene>
    <name evidence="2" type="primary">LOC105045533</name>
</gene>
<dbReference type="GO" id="GO:0005743">
    <property type="term" value="C:mitochondrial inner membrane"/>
    <property type="evidence" value="ECO:0007669"/>
    <property type="project" value="InterPro"/>
</dbReference>